<protein>
    <submittedName>
        <fullName evidence="4">Expansin-B2</fullName>
    </submittedName>
</protein>
<dbReference type="SMART" id="SM00837">
    <property type="entry name" value="DPBB_1"/>
    <property type="match status" value="1"/>
</dbReference>
<keyword evidence="3" id="KW-1185">Reference proteome</keyword>
<dbReference type="InterPro" id="IPR007118">
    <property type="entry name" value="Expan_Lol_pI"/>
</dbReference>
<organism evidence="3 4">
    <name type="scientific">Arachis duranensis</name>
    <name type="common">Wild peanut</name>
    <dbReference type="NCBI Taxonomy" id="130453"/>
    <lineage>
        <taxon>Eukaryota</taxon>
        <taxon>Viridiplantae</taxon>
        <taxon>Streptophyta</taxon>
        <taxon>Embryophyta</taxon>
        <taxon>Tracheophyta</taxon>
        <taxon>Spermatophyta</taxon>
        <taxon>Magnoliopsida</taxon>
        <taxon>eudicotyledons</taxon>
        <taxon>Gunneridae</taxon>
        <taxon>Pentapetalae</taxon>
        <taxon>rosids</taxon>
        <taxon>fabids</taxon>
        <taxon>Fabales</taxon>
        <taxon>Fabaceae</taxon>
        <taxon>Papilionoideae</taxon>
        <taxon>50 kb inversion clade</taxon>
        <taxon>dalbergioids sensu lato</taxon>
        <taxon>Dalbergieae</taxon>
        <taxon>Pterocarpus clade</taxon>
        <taxon>Arachis</taxon>
    </lineage>
</organism>
<dbReference type="AlphaFoldDB" id="A0A6P4CGW6"/>
<proteinExistence type="predicted"/>
<evidence type="ECO:0000259" key="2">
    <source>
        <dbReference type="PROSITE" id="PS50842"/>
    </source>
</evidence>
<name>A0A6P4CGW6_ARADU</name>
<dbReference type="CDD" id="cd22275">
    <property type="entry name" value="DPBB_EXPB_N"/>
    <property type="match status" value="1"/>
</dbReference>
<accession>A0A6P4CGW6</accession>
<dbReference type="SUPFAM" id="SSF50685">
    <property type="entry name" value="Barwin-like endoglucanases"/>
    <property type="match status" value="1"/>
</dbReference>
<dbReference type="InterPro" id="IPR009009">
    <property type="entry name" value="RlpA-like_DPBB"/>
</dbReference>
<dbReference type="OrthoDB" id="1412045at2759"/>
<dbReference type="Proteomes" id="UP000515211">
    <property type="component" value="Chromosome 2"/>
</dbReference>
<dbReference type="PRINTS" id="PR01225">
    <property type="entry name" value="EXPANSNFAMLY"/>
</dbReference>
<dbReference type="InterPro" id="IPR007112">
    <property type="entry name" value="Expansin/allergen_DPBB_dom"/>
</dbReference>
<feature type="signal peptide" evidence="1">
    <location>
        <begin position="1"/>
        <end position="22"/>
    </location>
</feature>
<dbReference type="PROSITE" id="PS50842">
    <property type="entry name" value="EXPANSIN_EG45"/>
    <property type="match status" value="1"/>
</dbReference>
<dbReference type="Gene3D" id="2.40.40.10">
    <property type="entry name" value="RlpA-like domain"/>
    <property type="match status" value="1"/>
</dbReference>
<dbReference type="InterPro" id="IPR036908">
    <property type="entry name" value="RlpA-like_sf"/>
</dbReference>
<feature type="chain" id="PRO_5027983122" evidence="1">
    <location>
        <begin position="23"/>
        <end position="166"/>
    </location>
</feature>
<reference evidence="4" key="2">
    <citation type="submission" date="2025-08" db="UniProtKB">
        <authorList>
            <consortium name="RefSeq"/>
        </authorList>
    </citation>
    <scope>IDENTIFICATION</scope>
    <source>
        <tissue evidence="4">Whole plant</tissue>
    </source>
</reference>
<dbReference type="Pfam" id="PF03330">
    <property type="entry name" value="DPBB_1"/>
    <property type="match status" value="1"/>
</dbReference>
<evidence type="ECO:0000313" key="3">
    <source>
        <dbReference type="Proteomes" id="UP000515211"/>
    </source>
</evidence>
<dbReference type="GeneID" id="107475617"/>
<dbReference type="GO" id="GO:0005576">
    <property type="term" value="C:extracellular region"/>
    <property type="evidence" value="ECO:0007669"/>
    <property type="project" value="InterPro"/>
</dbReference>
<dbReference type="RefSeq" id="XP_015950769.1">
    <property type="nucleotide sequence ID" value="XM_016095283.1"/>
</dbReference>
<evidence type="ECO:0000313" key="4">
    <source>
        <dbReference type="RefSeq" id="XP_015950769.1"/>
    </source>
</evidence>
<feature type="domain" description="Expansin-like EG45" evidence="2">
    <location>
        <begin position="58"/>
        <end position="156"/>
    </location>
</feature>
<dbReference type="PANTHER" id="PTHR31692">
    <property type="entry name" value="EXPANSIN-B3"/>
    <property type="match status" value="1"/>
</dbReference>
<dbReference type="KEGG" id="adu:107475617"/>
<evidence type="ECO:0000256" key="1">
    <source>
        <dbReference type="SAM" id="SignalP"/>
    </source>
</evidence>
<reference evidence="3" key="1">
    <citation type="journal article" date="2016" name="Nat. Genet.">
        <title>The genome sequences of Arachis duranensis and Arachis ipaensis, the diploid ancestors of cultivated peanut.</title>
        <authorList>
            <person name="Bertioli D.J."/>
            <person name="Cannon S.B."/>
            <person name="Froenicke L."/>
            <person name="Huang G."/>
            <person name="Farmer A.D."/>
            <person name="Cannon E.K."/>
            <person name="Liu X."/>
            <person name="Gao D."/>
            <person name="Clevenger J."/>
            <person name="Dash S."/>
            <person name="Ren L."/>
            <person name="Moretzsohn M.C."/>
            <person name="Shirasawa K."/>
            <person name="Huang W."/>
            <person name="Vidigal B."/>
            <person name="Abernathy B."/>
            <person name="Chu Y."/>
            <person name="Niederhuth C.E."/>
            <person name="Umale P."/>
            <person name="Araujo A.C."/>
            <person name="Kozik A."/>
            <person name="Kim K.D."/>
            <person name="Burow M.D."/>
            <person name="Varshney R.K."/>
            <person name="Wang X."/>
            <person name="Zhang X."/>
            <person name="Barkley N."/>
            <person name="Guimaraes P.M."/>
            <person name="Isobe S."/>
            <person name="Guo B."/>
            <person name="Liao B."/>
            <person name="Stalker H.T."/>
            <person name="Schmitz R.J."/>
            <person name="Scheffler B.E."/>
            <person name="Leal-Bertioli S.C."/>
            <person name="Xun X."/>
            <person name="Jackson S.A."/>
            <person name="Michelmore R."/>
            <person name="Ozias-Akins P."/>
        </authorList>
    </citation>
    <scope>NUCLEOTIDE SEQUENCE [LARGE SCALE GENOMIC DNA]</scope>
    <source>
        <strain evidence="3">cv. V14167</strain>
    </source>
</reference>
<dbReference type="PANTHER" id="PTHR31692:SF56">
    <property type="entry name" value="EXPANSIN-B2-RELATED"/>
    <property type="match status" value="1"/>
</dbReference>
<gene>
    <name evidence="4" type="primary">LOC107475617</name>
</gene>
<sequence>MKVHTFTLAVLCSMLLSTTCYCINPKFFNPSKVPNDEKPWDQTQATWYGTPDGAGSESGACKYGKTVENPPISKLTAAVGHYIFRQGYGCGACYEVKCTDNPACSGKPVTVVVSDECPSCSGYHFNLSGAAFASIANPGQQDTLRKLGQVNLQYRRYNALQIIFPN</sequence>
<keyword evidence="1" id="KW-0732">Signal</keyword>